<evidence type="ECO:0000313" key="2">
    <source>
        <dbReference type="Proteomes" id="UP000219331"/>
    </source>
</evidence>
<name>A0A285S7M1_9HYPH</name>
<keyword evidence="2" id="KW-1185">Reference proteome</keyword>
<organism evidence="1 2">
    <name type="scientific">Stappia indica</name>
    <dbReference type="NCBI Taxonomy" id="538381"/>
    <lineage>
        <taxon>Bacteria</taxon>
        <taxon>Pseudomonadati</taxon>
        <taxon>Pseudomonadota</taxon>
        <taxon>Alphaproteobacteria</taxon>
        <taxon>Hyphomicrobiales</taxon>
        <taxon>Stappiaceae</taxon>
        <taxon>Stappia</taxon>
    </lineage>
</organism>
<accession>A0A285S7M1</accession>
<dbReference type="EMBL" id="OBML01000004">
    <property type="protein sequence ID" value="SOC03531.1"/>
    <property type="molecule type" value="Genomic_DNA"/>
</dbReference>
<evidence type="ECO:0000313" key="1">
    <source>
        <dbReference type="EMBL" id="SOC03531.1"/>
    </source>
</evidence>
<dbReference type="Proteomes" id="UP000219331">
    <property type="component" value="Unassembled WGS sequence"/>
</dbReference>
<gene>
    <name evidence="1" type="ORF">SAMN05421512_104162</name>
</gene>
<dbReference type="AlphaFoldDB" id="A0A285S7M1"/>
<protein>
    <submittedName>
        <fullName evidence="1">Uncharacterized protein</fullName>
    </submittedName>
</protein>
<proteinExistence type="predicted"/>
<sequence length="92" mass="10451">MKTKILDIWALSDHKNGDNLFVLDVDDLGDMAKETRMPAKVVSSDGEHEIPCEIYRPRPNNEFEPPHLQLRAASHLGLKHTMKVGDFVILED</sequence>
<reference evidence="1 2" key="1">
    <citation type="submission" date="2017-08" db="EMBL/GenBank/DDBJ databases">
        <authorList>
            <person name="de Groot N.N."/>
        </authorList>
    </citation>
    <scope>NUCLEOTIDE SEQUENCE [LARGE SCALE GENOMIC DNA]</scope>
    <source>
        <strain evidence="1 2">USBA 352</strain>
    </source>
</reference>
<dbReference type="RefSeq" id="WP_097174585.1">
    <property type="nucleotide sequence ID" value="NZ_OBML01000004.1"/>
</dbReference>
<dbReference type="OrthoDB" id="7875693at2"/>